<evidence type="ECO:0000313" key="2">
    <source>
        <dbReference type="EMBL" id="MBG9377530.1"/>
    </source>
</evidence>
<feature type="signal peptide" evidence="1">
    <location>
        <begin position="1"/>
        <end position="23"/>
    </location>
</feature>
<evidence type="ECO:0000313" key="3">
    <source>
        <dbReference type="Proteomes" id="UP000628448"/>
    </source>
</evidence>
<dbReference type="AlphaFoldDB" id="A0A931GWE2"/>
<organism evidence="2 3">
    <name type="scientific">Panacibacter microcysteis</name>
    <dbReference type="NCBI Taxonomy" id="2793269"/>
    <lineage>
        <taxon>Bacteria</taxon>
        <taxon>Pseudomonadati</taxon>
        <taxon>Bacteroidota</taxon>
        <taxon>Chitinophagia</taxon>
        <taxon>Chitinophagales</taxon>
        <taxon>Chitinophagaceae</taxon>
        <taxon>Panacibacter</taxon>
    </lineage>
</organism>
<keyword evidence="1" id="KW-0732">Signal</keyword>
<dbReference type="PROSITE" id="PS51257">
    <property type="entry name" value="PROKAR_LIPOPROTEIN"/>
    <property type="match status" value="1"/>
</dbReference>
<dbReference type="SUPFAM" id="SSF74653">
    <property type="entry name" value="TolA/TonB C-terminal domain"/>
    <property type="match status" value="1"/>
</dbReference>
<dbReference type="EMBL" id="JADWYR010000002">
    <property type="protein sequence ID" value="MBG9377530.1"/>
    <property type="molecule type" value="Genomic_DNA"/>
</dbReference>
<name>A0A931GWE2_9BACT</name>
<reference evidence="2" key="1">
    <citation type="submission" date="2020-11" db="EMBL/GenBank/DDBJ databases">
        <title>Bacterial whole genome sequence for Panacibacter sp. DH6.</title>
        <authorList>
            <person name="Le V."/>
            <person name="Ko S."/>
            <person name="Ahn C.-Y."/>
            <person name="Oh H.-M."/>
        </authorList>
    </citation>
    <scope>NUCLEOTIDE SEQUENCE</scope>
    <source>
        <strain evidence="2">DH6</strain>
    </source>
</reference>
<proteinExistence type="predicted"/>
<comment type="caution">
    <text evidence="2">The sequence shown here is derived from an EMBL/GenBank/DDBJ whole genome shotgun (WGS) entry which is preliminary data.</text>
</comment>
<gene>
    <name evidence="2" type="ORF">I5907_14900</name>
</gene>
<dbReference type="Proteomes" id="UP000628448">
    <property type="component" value="Unassembled WGS sequence"/>
</dbReference>
<dbReference type="RefSeq" id="WP_196991611.1">
    <property type="nucleotide sequence ID" value="NZ_JADWYR010000002.1"/>
</dbReference>
<evidence type="ECO:0000256" key="1">
    <source>
        <dbReference type="SAM" id="SignalP"/>
    </source>
</evidence>
<feature type="chain" id="PRO_5037610630" description="TonB C-terminal domain-containing protein" evidence="1">
    <location>
        <begin position="24"/>
        <end position="278"/>
    </location>
</feature>
<dbReference type="Gene3D" id="3.30.1150.10">
    <property type="match status" value="1"/>
</dbReference>
<keyword evidence="3" id="KW-1185">Reference proteome</keyword>
<accession>A0A931GWE2</accession>
<protein>
    <recommendedName>
        <fullName evidence="4">TonB C-terminal domain-containing protein</fullName>
    </recommendedName>
</protein>
<sequence length="278" mass="32343">MKSRILILFLLPVLLVACNETYAQRKKKKDPLADATLYIFNDDWSAAKTYNECTYFMQLTKESDSLYICHYYNKLGPMIRQEPYKDADFTIANGRFCWYNKSGSLDSTGWVSNNKKDHGWDYYQGGKRSLTMEYLNGRFVRTKDYQQEIFINADGTKTPFEDRKANDVINKDSFTTIQVEAKFKNSVDDWTNYLKDNLKTPERLMNILGVGVHTAIVVFMIDKEGKIDKDIYLEKSVEWAGDNEVIALIQNAPDWQPAYQNNKAVFYRMKQSISFSVN</sequence>
<evidence type="ECO:0008006" key="4">
    <source>
        <dbReference type="Google" id="ProtNLM"/>
    </source>
</evidence>